<dbReference type="AlphaFoldDB" id="A0A023BSC6"/>
<dbReference type="PANTHER" id="PTHR11092">
    <property type="entry name" value="SUGAR NUCLEOTIDE EPIMERASE RELATED"/>
    <property type="match status" value="1"/>
</dbReference>
<gene>
    <name evidence="4" type="ORF">ATO12_22445</name>
</gene>
<dbReference type="Pfam" id="PF01370">
    <property type="entry name" value="Epimerase"/>
    <property type="match status" value="1"/>
</dbReference>
<evidence type="ECO:0000259" key="2">
    <source>
        <dbReference type="Pfam" id="PF01370"/>
    </source>
</evidence>
<dbReference type="NCBIfam" id="TIGR01777">
    <property type="entry name" value="yfcH"/>
    <property type="match status" value="1"/>
</dbReference>
<dbReference type="SUPFAM" id="SSF51735">
    <property type="entry name" value="NAD(P)-binding Rossmann-fold domains"/>
    <property type="match status" value="1"/>
</dbReference>
<dbReference type="InterPro" id="IPR036291">
    <property type="entry name" value="NAD(P)-bd_dom_sf"/>
</dbReference>
<evidence type="ECO:0000313" key="5">
    <source>
        <dbReference type="Proteomes" id="UP000023541"/>
    </source>
</evidence>
<evidence type="ECO:0000313" key="4">
    <source>
        <dbReference type="EMBL" id="EZH72891.1"/>
    </source>
</evidence>
<sequence length="305" mass="34239">MKVLITGATGLVGQEIVNLCHQSGIEVNYLTTSKDKLSSKTNYTGYFWDPKKGEIDINCFDDVEVIINLVGATVAKRWTSSYKKEILESRTHTASFILESLKNTKHSVRHIVSASAIGIYPDSFQNYYTEDAPERDTGFLGEVVTQWEDAVLQFKTLDIEVSLLRIGLVLSEKGGAFPKMVKPIRFGMGAFFGNGKQWQSWIHVHDLARMFMFVIEEELTGVFNAVAPNPVSNKKLMNTIAEKLDKKIILPNVPRLTMKLFLGEMHSLLFSSQRVSSSKISTAGFDFNFDNIASAVDVLIDKERR</sequence>
<dbReference type="InterPro" id="IPR013549">
    <property type="entry name" value="DUF1731"/>
</dbReference>
<dbReference type="Pfam" id="PF08338">
    <property type="entry name" value="DUF1731"/>
    <property type="match status" value="1"/>
</dbReference>
<reference evidence="4 5" key="1">
    <citation type="submission" date="2014-04" db="EMBL/GenBank/DDBJ databases">
        <title>Aquimarina sp. 22II-S11-z7 Genome Sequencing.</title>
        <authorList>
            <person name="Lai Q."/>
        </authorList>
    </citation>
    <scope>NUCLEOTIDE SEQUENCE [LARGE SCALE GENOMIC DNA]</scope>
    <source>
        <strain evidence="4 5">22II-S11-z7</strain>
    </source>
</reference>
<proteinExistence type="inferred from homology"/>
<feature type="domain" description="DUF1731" evidence="3">
    <location>
        <begin position="253"/>
        <end position="296"/>
    </location>
</feature>
<dbReference type="eggNOG" id="COG1090">
    <property type="taxonomic scope" value="Bacteria"/>
</dbReference>
<dbReference type="Gene3D" id="3.40.50.720">
    <property type="entry name" value="NAD(P)-binding Rossmann-like Domain"/>
    <property type="match status" value="1"/>
</dbReference>
<dbReference type="EMBL" id="AQRA01000007">
    <property type="protein sequence ID" value="EZH72891.1"/>
    <property type="molecule type" value="Genomic_DNA"/>
</dbReference>
<dbReference type="InterPro" id="IPR010099">
    <property type="entry name" value="SDR39U1"/>
</dbReference>
<accession>A0A023BSC6</accession>
<protein>
    <submittedName>
        <fullName evidence="4">NAD-dependent epimerase</fullName>
    </submittedName>
</protein>
<evidence type="ECO:0000259" key="3">
    <source>
        <dbReference type="Pfam" id="PF08338"/>
    </source>
</evidence>
<dbReference type="STRING" id="1317122.ATO12_22445"/>
<comment type="caution">
    <text evidence="4">The sequence shown here is derived from an EMBL/GenBank/DDBJ whole genome shotgun (WGS) entry which is preliminary data.</text>
</comment>
<dbReference type="RefSeq" id="WP_034244350.1">
    <property type="nucleotide sequence ID" value="NZ_AQRA01000007.1"/>
</dbReference>
<feature type="domain" description="NAD-dependent epimerase/dehydratase" evidence="2">
    <location>
        <begin position="3"/>
        <end position="217"/>
    </location>
</feature>
<dbReference type="Proteomes" id="UP000023541">
    <property type="component" value="Unassembled WGS sequence"/>
</dbReference>
<name>A0A023BSC6_9FLAO</name>
<evidence type="ECO:0000256" key="1">
    <source>
        <dbReference type="ARBA" id="ARBA00009353"/>
    </source>
</evidence>
<dbReference type="InterPro" id="IPR001509">
    <property type="entry name" value="Epimerase_deHydtase"/>
</dbReference>
<keyword evidence="5" id="KW-1185">Reference proteome</keyword>
<dbReference type="PANTHER" id="PTHR11092:SF0">
    <property type="entry name" value="EPIMERASE FAMILY PROTEIN SDR39U1"/>
    <property type="match status" value="1"/>
</dbReference>
<dbReference type="OrthoDB" id="9801773at2"/>
<comment type="similarity">
    <text evidence="1">Belongs to the NAD(P)-dependent epimerase/dehydratase family. SDR39U1 subfamily.</text>
</comment>
<organism evidence="4 5">
    <name type="scientific">Aquimarina atlantica</name>
    <dbReference type="NCBI Taxonomy" id="1317122"/>
    <lineage>
        <taxon>Bacteria</taxon>
        <taxon>Pseudomonadati</taxon>
        <taxon>Bacteroidota</taxon>
        <taxon>Flavobacteriia</taxon>
        <taxon>Flavobacteriales</taxon>
        <taxon>Flavobacteriaceae</taxon>
        <taxon>Aquimarina</taxon>
    </lineage>
</organism>